<dbReference type="GO" id="GO:0005975">
    <property type="term" value="P:carbohydrate metabolic process"/>
    <property type="evidence" value="ECO:0007669"/>
    <property type="project" value="InterPro"/>
</dbReference>
<gene>
    <name evidence="11" type="ORF">Gogos_010095</name>
</gene>
<dbReference type="FunFam" id="1.20.58.1040:FF:000002">
    <property type="entry name" value="Glucan endo-1,3-beta-glucosidase 8"/>
    <property type="match status" value="1"/>
</dbReference>
<evidence type="ECO:0000256" key="5">
    <source>
        <dbReference type="ARBA" id="ARBA00022801"/>
    </source>
</evidence>
<dbReference type="SUPFAM" id="SSF51445">
    <property type="entry name" value="(Trans)glycosidases"/>
    <property type="match status" value="1"/>
</dbReference>
<dbReference type="PANTHER" id="PTHR32227">
    <property type="entry name" value="GLUCAN ENDO-1,3-BETA-GLUCOSIDASE BG1-RELATED-RELATED"/>
    <property type="match status" value="1"/>
</dbReference>
<dbReference type="Pfam" id="PF07983">
    <property type="entry name" value="X8"/>
    <property type="match status" value="1"/>
</dbReference>
<evidence type="ECO:0000256" key="4">
    <source>
        <dbReference type="ARBA" id="ARBA00022729"/>
    </source>
</evidence>
<dbReference type="PROSITE" id="PS00587">
    <property type="entry name" value="GLYCOSYL_HYDROL_F17"/>
    <property type="match status" value="1"/>
</dbReference>
<evidence type="ECO:0000256" key="3">
    <source>
        <dbReference type="ARBA" id="ARBA00012780"/>
    </source>
</evidence>
<evidence type="ECO:0000256" key="6">
    <source>
        <dbReference type="ARBA" id="ARBA00023157"/>
    </source>
</evidence>
<keyword evidence="12" id="KW-1185">Reference proteome</keyword>
<dbReference type="InterPro" id="IPR000490">
    <property type="entry name" value="Glyco_hydro_17"/>
</dbReference>
<evidence type="ECO:0000256" key="7">
    <source>
        <dbReference type="ARBA" id="ARBA00023295"/>
    </source>
</evidence>
<dbReference type="SMART" id="SM00768">
    <property type="entry name" value="X8"/>
    <property type="match status" value="1"/>
</dbReference>
<organism evidence="11 12">
    <name type="scientific">Gossypium gossypioides</name>
    <name type="common">Mexican cotton</name>
    <name type="synonym">Selera gossypioides</name>
    <dbReference type="NCBI Taxonomy" id="34282"/>
    <lineage>
        <taxon>Eukaryota</taxon>
        <taxon>Viridiplantae</taxon>
        <taxon>Streptophyta</taxon>
        <taxon>Embryophyta</taxon>
        <taxon>Tracheophyta</taxon>
        <taxon>Spermatophyta</taxon>
        <taxon>Magnoliopsida</taxon>
        <taxon>eudicotyledons</taxon>
        <taxon>Gunneridae</taxon>
        <taxon>Pentapetalae</taxon>
        <taxon>rosids</taxon>
        <taxon>malvids</taxon>
        <taxon>Malvales</taxon>
        <taxon>Malvaceae</taxon>
        <taxon>Malvoideae</taxon>
        <taxon>Gossypium</taxon>
    </lineage>
</organism>
<evidence type="ECO:0000256" key="2">
    <source>
        <dbReference type="ARBA" id="ARBA00008773"/>
    </source>
</evidence>
<dbReference type="GO" id="GO:0042973">
    <property type="term" value="F:glucan endo-1,3-beta-D-glucosidase activity"/>
    <property type="evidence" value="ECO:0007669"/>
    <property type="project" value="UniProtKB-EC"/>
</dbReference>
<sequence length="571" mass="63058">LELPVFARFASPVPFNLPVLAVTGLEQRKPKLGTKNMGWITVTIRIVCLFTLLWSVNGIGVNWGTQTSHPLPPDTVVRMLRENGIQKVKLFAADYGILKALGKTGIEVMVGIPNDMLASVGGSMKAAEKWVAKNVSEHISSNNVNISVRVQEDLLLRLRLERGVEWLLTDVYMIQKGLIYKDCQVSFSNFHDILYRYVAVGNEPFLETYNGSYLHITLPALSNIQSALIKAGIGSQVKVTVPLNADVYASSNTYPSGGDFRTDIFDPMLKIVKFLNDSNSPFTVNIYPFISLYTDSNFPVEYAFFDGNATPLNDGGTLYYNMFDANLDTLAHALQKNGFGNLPIIVGEIGWPTDGDRNANIEYARRFNQGFMSHISGGKGTPMRPVPIDAYLFSLIDEDEKSIDPGNFERHWGIFYFDGQVKYPLNLGTTNSGALIPAKGVQYLERKWCVMKLSAPLDDPQVAQSVSYACGLADCTSLGYGTSCGNLDARGNISYAFNSYFQKNNQLEKACEFPNVSVIAKTDPTPTVGNCKFPIMIQPYYESAGRRFGCGQMPLPLVSVLLLLLLTVVQL</sequence>
<dbReference type="InterPro" id="IPR044965">
    <property type="entry name" value="Glyco_hydro_17_plant"/>
</dbReference>
<dbReference type="Gene3D" id="1.20.58.1040">
    <property type="match status" value="1"/>
</dbReference>
<evidence type="ECO:0000259" key="10">
    <source>
        <dbReference type="SMART" id="SM00768"/>
    </source>
</evidence>
<name>A0A7J9BKD9_GOSGO</name>
<feature type="non-terminal residue" evidence="11">
    <location>
        <position position="1"/>
    </location>
</feature>
<dbReference type="Gene3D" id="3.20.20.80">
    <property type="entry name" value="Glycosidases"/>
    <property type="match status" value="2"/>
</dbReference>
<proteinExistence type="inferred from homology"/>
<evidence type="ECO:0000313" key="12">
    <source>
        <dbReference type="Proteomes" id="UP000593579"/>
    </source>
</evidence>
<dbReference type="EMBL" id="JABEZY010000004">
    <property type="protein sequence ID" value="MBA0736555.1"/>
    <property type="molecule type" value="Genomic_DNA"/>
</dbReference>
<evidence type="ECO:0000256" key="9">
    <source>
        <dbReference type="RuleBase" id="RU004336"/>
    </source>
</evidence>
<comment type="similarity">
    <text evidence="2 8">Belongs to the glycosyl hydrolase 17 family.</text>
</comment>
<comment type="caution">
    <text evidence="11">The sequence shown here is derived from an EMBL/GenBank/DDBJ whole genome shotgun (WGS) entry which is preliminary data.</text>
</comment>
<dbReference type="InterPro" id="IPR012946">
    <property type="entry name" value="X8"/>
</dbReference>
<evidence type="ECO:0000256" key="8">
    <source>
        <dbReference type="RuleBase" id="RU004335"/>
    </source>
</evidence>
<dbReference type="Proteomes" id="UP000593579">
    <property type="component" value="Unassembled WGS sequence"/>
</dbReference>
<keyword evidence="5 9" id="KW-0378">Hydrolase</keyword>
<keyword evidence="7 9" id="KW-0326">Glycosidase</keyword>
<reference evidence="11 12" key="1">
    <citation type="journal article" date="2019" name="Genome Biol. Evol.">
        <title>Insights into the evolution of the New World diploid cottons (Gossypium, subgenus Houzingenia) based on genome sequencing.</title>
        <authorList>
            <person name="Grover C.E."/>
            <person name="Arick M.A. 2nd"/>
            <person name="Thrash A."/>
            <person name="Conover J.L."/>
            <person name="Sanders W.S."/>
            <person name="Peterson D.G."/>
            <person name="Frelichowski J.E."/>
            <person name="Scheffler J.A."/>
            <person name="Scheffler B.E."/>
            <person name="Wendel J.F."/>
        </authorList>
    </citation>
    <scope>NUCLEOTIDE SEQUENCE [LARGE SCALE GENOMIC DNA]</scope>
    <source>
        <strain evidence="11">5</strain>
        <tissue evidence="11">Leaf</tissue>
    </source>
</reference>
<dbReference type="Pfam" id="PF00332">
    <property type="entry name" value="Glyco_hydro_17"/>
    <property type="match status" value="2"/>
</dbReference>
<comment type="catalytic activity">
    <reaction evidence="1">
        <text>Hydrolysis of (1-&gt;3)-beta-D-glucosidic linkages in (1-&gt;3)-beta-D-glucans.</text>
        <dbReference type="EC" id="3.2.1.39"/>
    </reaction>
</comment>
<accession>A0A7J9BKD9</accession>
<dbReference type="InterPro" id="IPR017853">
    <property type="entry name" value="GH"/>
</dbReference>
<dbReference type="EC" id="3.2.1.39" evidence="3"/>
<feature type="domain" description="X8" evidence="10">
    <location>
        <begin position="447"/>
        <end position="533"/>
    </location>
</feature>
<keyword evidence="6" id="KW-1015">Disulfide bond</keyword>
<dbReference type="AlphaFoldDB" id="A0A7J9BKD9"/>
<dbReference type="OrthoDB" id="1293114at2759"/>
<evidence type="ECO:0000313" key="11">
    <source>
        <dbReference type="EMBL" id="MBA0736555.1"/>
    </source>
</evidence>
<protein>
    <recommendedName>
        <fullName evidence="3">glucan endo-1,3-beta-D-glucosidase</fullName>
        <ecNumber evidence="3">3.2.1.39</ecNumber>
    </recommendedName>
</protein>
<evidence type="ECO:0000256" key="1">
    <source>
        <dbReference type="ARBA" id="ARBA00000382"/>
    </source>
</evidence>
<keyword evidence="4" id="KW-0732">Signal</keyword>